<dbReference type="FunFam" id="3.30.1330.90:FF:000003">
    <property type="entry name" value="D-3-phosphoglycerate dehydrogenase"/>
    <property type="match status" value="1"/>
</dbReference>
<dbReference type="InterPro" id="IPR045626">
    <property type="entry name" value="PGDH_ASB_dom"/>
</dbReference>
<keyword evidence="6 9" id="KW-0520">NAD</keyword>
<accession>A0A4R7I0G7</accession>
<comment type="function">
    <text evidence="1">Catalyzes the reversible oxidation of 3-phospho-D-glycerate to 3-phosphonooxypyruvate, the first step of the phosphorylated L-serine biosynthesis pathway. Also catalyzes the reversible oxidation of 2-hydroxyglutarate to 2-oxoglutarate.</text>
</comment>
<name>A0A4R7I0G7_9ACTN</name>
<evidence type="ECO:0000259" key="10">
    <source>
        <dbReference type="PROSITE" id="PS51671"/>
    </source>
</evidence>
<evidence type="ECO:0000313" key="11">
    <source>
        <dbReference type="EMBL" id="TDT16921.1"/>
    </source>
</evidence>
<evidence type="ECO:0000256" key="9">
    <source>
        <dbReference type="RuleBase" id="RU363003"/>
    </source>
</evidence>
<dbReference type="UniPathway" id="UPA00135">
    <property type="reaction ID" value="UER00196"/>
</dbReference>
<proteinExistence type="inferred from homology"/>
<dbReference type="PROSITE" id="PS00065">
    <property type="entry name" value="D_2_HYDROXYACID_DH_1"/>
    <property type="match status" value="1"/>
</dbReference>
<evidence type="ECO:0000256" key="4">
    <source>
        <dbReference type="ARBA" id="ARBA00021582"/>
    </source>
</evidence>
<dbReference type="InterPro" id="IPR045865">
    <property type="entry name" value="ACT-like_dom_sf"/>
</dbReference>
<dbReference type="FunFam" id="3.40.50.720:FF:000021">
    <property type="entry name" value="D-3-phosphoglycerate dehydrogenase"/>
    <property type="match status" value="1"/>
</dbReference>
<dbReference type="Proteomes" id="UP000294558">
    <property type="component" value="Unassembled WGS sequence"/>
</dbReference>
<protein>
    <recommendedName>
        <fullName evidence="4 9">D-3-phosphoglycerate dehydrogenase</fullName>
        <ecNumber evidence="9">1.1.1.95</ecNumber>
    </recommendedName>
</protein>
<dbReference type="PANTHER" id="PTHR42938">
    <property type="entry name" value="FORMATE DEHYDROGENASE 1"/>
    <property type="match status" value="1"/>
</dbReference>
<evidence type="ECO:0000256" key="1">
    <source>
        <dbReference type="ARBA" id="ARBA00003800"/>
    </source>
</evidence>
<keyword evidence="12" id="KW-1185">Reference proteome</keyword>
<dbReference type="FunFam" id="3.30.70.260:FF:000008">
    <property type="entry name" value="D-3-phosphoglycerate dehydrogenase, chloroplastic"/>
    <property type="match status" value="1"/>
</dbReference>
<dbReference type="GO" id="GO:0006564">
    <property type="term" value="P:L-serine biosynthetic process"/>
    <property type="evidence" value="ECO:0007669"/>
    <property type="project" value="UniProtKB-UniRule"/>
</dbReference>
<dbReference type="InterPro" id="IPR002912">
    <property type="entry name" value="ACT_dom"/>
</dbReference>
<dbReference type="Pfam" id="PF19304">
    <property type="entry name" value="PGDH_inter"/>
    <property type="match status" value="1"/>
</dbReference>
<dbReference type="InterPro" id="IPR006140">
    <property type="entry name" value="D-isomer_DH_NAD-bd"/>
</dbReference>
<dbReference type="SUPFAM" id="SSF51735">
    <property type="entry name" value="NAD(P)-binding Rossmann-fold domains"/>
    <property type="match status" value="1"/>
</dbReference>
<dbReference type="Gene3D" id="3.40.50.720">
    <property type="entry name" value="NAD(P)-binding Rossmann-like Domain"/>
    <property type="match status" value="2"/>
</dbReference>
<evidence type="ECO:0000256" key="2">
    <source>
        <dbReference type="ARBA" id="ARBA00005216"/>
    </source>
</evidence>
<keyword evidence="9" id="KW-0718">Serine biosynthesis</keyword>
<sequence length="522" mass="55147">MARILVTESIADGGLDRLRAAGHDVDVQVGLSPDELLSAIVGAHALIIRSATQVTGEVLAAADELIVVGRAGIGLDNVDVTAATDRGVMVVNAPQSNIISAAEHTMALLLSQARNVPQAHAALVDGRWERSKWEGVELADKTLGIVGLGRIGKLVADRAKAFQMRLVAYDPFVAPDRARQMGVELMTLDQLVAESDFLTVHLPKTKETAGLIGRDLLVKAKPSLRVINVARGGIVHEAELAECIRDGVIAGAALDVFESEPTTESPLFELPQVVVTPHLGASTREAQDKAGDAIADMVQLALAGDFVPWAVNVDAAEANETIRPFLPLAESLGRLYGSLHKSSPDSFEIRFQGEIADYDTRILGLAVLKGFFSRLTDDPVSYVNAPAMAKAAGITVSETNSSDTDEYVNLITLSCSNHKSISGTLAGRRSEQRIVEIDGHDFDVPPAEHMLVITNDDRPGVIGTMGVLLGDAGVNIADMDVGRVVSKGTAVMLLAVTAEVPDEVVDALRAAPGILSVDVLNG</sequence>
<keyword evidence="5 9" id="KW-0560">Oxidoreductase</keyword>
<dbReference type="OrthoDB" id="9793626at2"/>
<evidence type="ECO:0000256" key="5">
    <source>
        <dbReference type="ARBA" id="ARBA00023002"/>
    </source>
</evidence>
<organism evidence="11 12">
    <name type="scientific">Ilumatobacter fluminis</name>
    <dbReference type="NCBI Taxonomy" id="467091"/>
    <lineage>
        <taxon>Bacteria</taxon>
        <taxon>Bacillati</taxon>
        <taxon>Actinomycetota</taxon>
        <taxon>Acidimicrobiia</taxon>
        <taxon>Acidimicrobiales</taxon>
        <taxon>Ilumatobacteraceae</taxon>
        <taxon>Ilumatobacter</taxon>
    </lineage>
</organism>
<feature type="domain" description="ACT" evidence="10">
    <location>
        <begin position="450"/>
        <end position="522"/>
    </location>
</feature>
<dbReference type="EC" id="1.1.1.95" evidence="9"/>
<dbReference type="Pfam" id="PF01842">
    <property type="entry name" value="ACT"/>
    <property type="match status" value="1"/>
</dbReference>
<dbReference type="Pfam" id="PF02826">
    <property type="entry name" value="2-Hacid_dh_C"/>
    <property type="match status" value="1"/>
</dbReference>
<dbReference type="SUPFAM" id="SSF55021">
    <property type="entry name" value="ACT-like"/>
    <property type="match status" value="1"/>
</dbReference>
<comment type="caution">
    <text evidence="11">The sequence shown here is derived from an EMBL/GenBank/DDBJ whole genome shotgun (WGS) entry which is preliminary data.</text>
</comment>
<dbReference type="InterPro" id="IPR029009">
    <property type="entry name" value="ASB_dom_sf"/>
</dbReference>
<keyword evidence="9" id="KW-0028">Amino-acid biosynthesis</keyword>
<gene>
    <name evidence="11" type="ORF">BDK89_2522</name>
</gene>
<reference evidence="11 12" key="1">
    <citation type="submission" date="2019-03" db="EMBL/GenBank/DDBJ databases">
        <title>Sequencing the genomes of 1000 actinobacteria strains.</title>
        <authorList>
            <person name="Klenk H.-P."/>
        </authorList>
    </citation>
    <scope>NUCLEOTIDE SEQUENCE [LARGE SCALE GENOMIC DNA]</scope>
    <source>
        <strain evidence="11 12">DSM 18936</strain>
    </source>
</reference>
<dbReference type="SUPFAM" id="SSF52283">
    <property type="entry name" value="Formate/glycerate dehydrogenase catalytic domain-like"/>
    <property type="match status" value="1"/>
</dbReference>
<dbReference type="InterPro" id="IPR006139">
    <property type="entry name" value="D-isomer_2_OHA_DH_cat_dom"/>
</dbReference>
<dbReference type="RefSeq" id="WP_133869249.1">
    <property type="nucleotide sequence ID" value="NZ_SOAU01000001.1"/>
</dbReference>
<evidence type="ECO:0000313" key="12">
    <source>
        <dbReference type="Proteomes" id="UP000294558"/>
    </source>
</evidence>
<dbReference type="InterPro" id="IPR036291">
    <property type="entry name" value="NAD(P)-bd_dom_sf"/>
</dbReference>
<dbReference type="Gene3D" id="3.30.1330.90">
    <property type="entry name" value="D-3-phosphoglycerate dehydrogenase, domain 3"/>
    <property type="match status" value="1"/>
</dbReference>
<dbReference type="InterPro" id="IPR029753">
    <property type="entry name" value="D-isomer_DH_CS"/>
</dbReference>
<dbReference type="GO" id="GO:0004617">
    <property type="term" value="F:phosphoglycerate dehydrogenase activity"/>
    <property type="evidence" value="ECO:0007669"/>
    <property type="project" value="UniProtKB-UniRule"/>
</dbReference>
<dbReference type="GO" id="GO:0051287">
    <property type="term" value="F:NAD binding"/>
    <property type="evidence" value="ECO:0007669"/>
    <property type="project" value="UniProtKB-UniRule"/>
</dbReference>
<evidence type="ECO:0000256" key="3">
    <source>
        <dbReference type="ARBA" id="ARBA00005854"/>
    </source>
</evidence>
<dbReference type="CDD" id="cd04902">
    <property type="entry name" value="ACT_3PGDH-xct"/>
    <property type="match status" value="1"/>
</dbReference>
<dbReference type="InterPro" id="IPR029752">
    <property type="entry name" value="D-isomer_DH_CS1"/>
</dbReference>
<dbReference type="PANTHER" id="PTHR42938:SF47">
    <property type="entry name" value="HYDROXYPYRUVATE REDUCTASE"/>
    <property type="match status" value="1"/>
</dbReference>
<dbReference type="PROSITE" id="PS51671">
    <property type="entry name" value="ACT"/>
    <property type="match status" value="1"/>
</dbReference>
<comment type="catalytic activity">
    <reaction evidence="7">
        <text>(R)-2-hydroxyglutarate + NAD(+) = 2-oxoglutarate + NADH + H(+)</text>
        <dbReference type="Rhea" id="RHEA:49612"/>
        <dbReference type="ChEBI" id="CHEBI:15378"/>
        <dbReference type="ChEBI" id="CHEBI:15801"/>
        <dbReference type="ChEBI" id="CHEBI:16810"/>
        <dbReference type="ChEBI" id="CHEBI:57540"/>
        <dbReference type="ChEBI" id="CHEBI:57945"/>
        <dbReference type="EC" id="1.1.1.399"/>
    </reaction>
</comment>
<dbReference type="EMBL" id="SOAU01000001">
    <property type="protein sequence ID" value="TDT16921.1"/>
    <property type="molecule type" value="Genomic_DNA"/>
</dbReference>
<evidence type="ECO:0000256" key="6">
    <source>
        <dbReference type="ARBA" id="ARBA00023027"/>
    </source>
</evidence>
<dbReference type="NCBIfam" id="TIGR01327">
    <property type="entry name" value="PGDH"/>
    <property type="match status" value="1"/>
</dbReference>
<comment type="similarity">
    <text evidence="3 9">Belongs to the D-isomer specific 2-hydroxyacid dehydrogenase family.</text>
</comment>
<dbReference type="AlphaFoldDB" id="A0A4R7I0G7"/>
<evidence type="ECO:0000256" key="8">
    <source>
        <dbReference type="ARBA" id="ARBA00048731"/>
    </source>
</evidence>
<dbReference type="Gene3D" id="3.30.70.260">
    <property type="match status" value="1"/>
</dbReference>
<dbReference type="SUPFAM" id="SSF143548">
    <property type="entry name" value="Serine metabolism enzymes domain"/>
    <property type="match status" value="1"/>
</dbReference>
<dbReference type="CDD" id="cd12173">
    <property type="entry name" value="PGDH_4"/>
    <property type="match status" value="1"/>
</dbReference>
<dbReference type="PROSITE" id="PS00670">
    <property type="entry name" value="D_2_HYDROXYACID_DH_2"/>
    <property type="match status" value="1"/>
</dbReference>
<dbReference type="InterPro" id="IPR006236">
    <property type="entry name" value="PGDH"/>
</dbReference>
<comment type="catalytic activity">
    <reaction evidence="8 9">
        <text>(2R)-3-phosphoglycerate + NAD(+) = 3-phosphooxypyruvate + NADH + H(+)</text>
        <dbReference type="Rhea" id="RHEA:12641"/>
        <dbReference type="ChEBI" id="CHEBI:15378"/>
        <dbReference type="ChEBI" id="CHEBI:18110"/>
        <dbReference type="ChEBI" id="CHEBI:57540"/>
        <dbReference type="ChEBI" id="CHEBI:57945"/>
        <dbReference type="ChEBI" id="CHEBI:58272"/>
        <dbReference type="EC" id="1.1.1.95"/>
    </reaction>
</comment>
<comment type="pathway">
    <text evidence="2 9">Amino-acid biosynthesis; L-serine biosynthesis; L-serine from 3-phospho-D-glycerate: step 1/3.</text>
</comment>
<dbReference type="Pfam" id="PF00389">
    <property type="entry name" value="2-Hacid_dh"/>
    <property type="match status" value="1"/>
</dbReference>
<evidence type="ECO:0000256" key="7">
    <source>
        <dbReference type="ARBA" id="ARBA00048126"/>
    </source>
</evidence>